<dbReference type="NCBIfam" id="NF040572">
    <property type="entry name" value="heme_bind_FMP"/>
    <property type="match status" value="1"/>
</dbReference>
<reference evidence="2" key="1">
    <citation type="journal article" date="2017" name="Nat. Microbiol.">
        <title>Global analysis of biosynthetic gene clusters reveals vast potential of secondary metabolite production in Penicillium species.</title>
        <authorList>
            <person name="Nielsen J.C."/>
            <person name="Grijseels S."/>
            <person name="Prigent S."/>
            <person name="Ji B."/>
            <person name="Dainat J."/>
            <person name="Nielsen K.F."/>
            <person name="Frisvad J.C."/>
            <person name="Workman M."/>
            <person name="Nielsen J."/>
        </authorList>
    </citation>
    <scope>NUCLEOTIDE SEQUENCE [LARGE SCALE GENOMIC DNA]</scope>
    <source>
        <strain evidence="2">IBT 31811</strain>
    </source>
</reference>
<dbReference type="Proteomes" id="UP000191672">
    <property type="component" value="Unassembled WGS sequence"/>
</dbReference>
<dbReference type="EMBL" id="MDYN01000011">
    <property type="protein sequence ID" value="OQD85128.1"/>
    <property type="molecule type" value="Genomic_DNA"/>
</dbReference>
<dbReference type="AlphaFoldDB" id="A0A1V6Q7E3"/>
<accession>A0A1V6Q7E3</accession>
<keyword evidence="2" id="KW-1185">Reference proteome</keyword>
<sequence>MAAISLPPGFQIEPVQFLGEVLGPILPSRLGVLANFNGSFTGTGFNTIFRPHSGPPNTTTFPRDNILELNLIDDAITFSEDFGAVPNRGLGSQSNIFLNGVSYVQAVNDVTNEKTGKADASPTGIHFETGLWMNVPPTNNTPVLGESLVRMGSIPHGTTINAQCLAPTSNFSGPPEIPPASLAVFPTGGGAIVPIDSLNVSIVSSLRRPQDLSKFIATGTITQDTLDDPNTVLRNAIKGQTILQNTAFTVSTAPPAPVFGGGTTNIAFLEGNAAATTPNANAIQMNATFWIETMQHELKVPIFKRGQPPMKLSPASPAHQRTPVFLVNPPHDITAPRTINVTSIQIQYSQVVYLVFDGLVWPHVSVSTLIPSEPVTVPDSVWN</sequence>
<gene>
    <name evidence="1" type="ORF">PENANT_c011G04117</name>
</gene>
<evidence type="ECO:0000313" key="1">
    <source>
        <dbReference type="EMBL" id="OQD85128.1"/>
    </source>
</evidence>
<organism evidence="1 2">
    <name type="scientific">Penicillium antarcticum</name>
    <dbReference type="NCBI Taxonomy" id="416450"/>
    <lineage>
        <taxon>Eukaryota</taxon>
        <taxon>Fungi</taxon>
        <taxon>Dikarya</taxon>
        <taxon>Ascomycota</taxon>
        <taxon>Pezizomycotina</taxon>
        <taxon>Eurotiomycetes</taxon>
        <taxon>Eurotiomycetidae</taxon>
        <taxon>Eurotiales</taxon>
        <taxon>Aspergillaceae</taxon>
        <taxon>Penicillium</taxon>
    </lineage>
</organism>
<proteinExistence type="predicted"/>
<dbReference type="InterPro" id="IPR047975">
    <property type="entry name" value="Heme_bind_FMP"/>
</dbReference>
<protein>
    <submittedName>
        <fullName evidence="1">Uncharacterized protein</fullName>
    </submittedName>
</protein>
<evidence type="ECO:0000313" key="2">
    <source>
        <dbReference type="Proteomes" id="UP000191672"/>
    </source>
</evidence>
<comment type="caution">
    <text evidence="1">The sequence shown here is derived from an EMBL/GenBank/DDBJ whole genome shotgun (WGS) entry which is preliminary data.</text>
</comment>
<name>A0A1V6Q7E3_9EURO</name>